<protein>
    <recommendedName>
        <fullName evidence="1">N(4)-bis(aminopropyl)spermidine synthase C-terminal domain-containing protein</fullName>
    </recommendedName>
</protein>
<keyword evidence="3" id="KW-1185">Reference proteome</keyword>
<organism evidence="2 3">
    <name type="scientific">Crossiella equi</name>
    <dbReference type="NCBI Taxonomy" id="130796"/>
    <lineage>
        <taxon>Bacteria</taxon>
        <taxon>Bacillati</taxon>
        <taxon>Actinomycetota</taxon>
        <taxon>Actinomycetes</taxon>
        <taxon>Pseudonocardiales</taxon>
        <taxon>Pseudonocardiaceae</taxon>
        <taxon>Crossiella</taxon>
    </lineage>
</organism>
<dbReference type="EMBL" id="JAGIOO010000001">
    <property type="protein sequence ID" value="MBP2474522.1"/>
    <property type="molecule type" value="Genomic_DNA"/>
</dbReference>
<dbReference type="RefSeq" id="WP_249044479.1">
    <property type="nucleotide sequence ID" value="NZ_JAGIOO010000001.1"/>
</dbReference>
<dbReference type="Pfam" id="PF01861">
    <property type="entry name" value="BpsA_C"/>
    <property type="match status" value="1"/>
</dbReference>
<accession>A0ABS5AE02</accession>
<proteinExistence type="predicted"/>
<dbReference type="PROSITE" id="PS00092">
    <property type="entry name" value="N6_MTASE"/>
    <property type="match status" value="1"/>
</dbReference>
<gene>
    <name evidence="2" type="ORF">JOF53_003394</name>
</gene>
<reference evidence="2 3" key="1">
    <citation type="submission" date="2021-03" db="EMBL/GenBank/DDBJ databases">
        <title>Sequencing the genomes of 1000 actinobacteria strains.</title>
        <authorList>
            <person name="Klenk H.-P."/>
        </authorList>
    </citation>
    <scope>NUCLEOTIDE SEQUENCE [LARGE SCALE GENOMIC DNA]</scope>
    <source>
        <strain evidence="2 3">DSM 44580</strain>
    </source>
</reference>
<evidence type="ECO:0000313" key="2">
    <source>
        <dbReference type="EMBL" id="MBP2474522.1"/>
    </source>
</evidence>
<comment type="caution">
    <text evidence="2">The sequence shown here is derived from an EMBL/GenBank/DDBJ whole genome shotgun (WGS) entry which is preliminary data.</text>
</comment>
<dbReference type="Proteomes" id="UP001519363">
    <property type="component" value="Unassembled WGS sequence"/>
</dbReference>
<dbReference type="InterPro" id="IPR029063">
    <property type="entry name" value="SAM-dependent_MTases_sf"/>
</dbReference>
<sequence>MTSAAPLDAVSALLASAGPASLAQRRVLALLAGGWQPQTELIRRPAVPRRTVEELITALGADAESEGGRHRLRPERAEEYTKAFGLAALPEPADPLAGAVSHHTELLSTIRADIAANPPPLPALDHVPATADSVLRRALWLAESYHLAGAHVLCLGDHDLTSLALCAVHPGLQVTVVDLDERLLAFLDGVARERGFNLRCLHADLRFGLPPAAAECADLVFTDPPYTPEGIGLFAGRAVEALRDPATGRIHIAYGFSERTPALGWKVQQELVSMGLVLEALLPGFDRYDGAQAVGSASSLYVCRPTAKARKSVAQGGIYTHGPQSVEAGRADRTAELHGIAAKGGLDVVVRQPGWAKPVSARGAVVIDTTPDPGPWALRHLLAVSAERVVLLVSNNHPDTTSERGQRELADLVSARYRLRFLRSTPDPKSAVVVADRIVETPESQRVERALLDRAHGKPGNTWREALTATGLTKNEARALIAERAGHLDLGPRLVDLPRHQVAELLAAVRLG</sequence>
<feature type="domain" description="N(4)-bis(aminopropyl)spermidine synthase C-terminal" evidence="1">
    <location>
        <begin position="107"/>
        <end position="292"/>
    </location>
</feature>
<evidence type="ECO:0000259" key="1">
    <source>
        <dbReference type="Pfam" id="PF01861"/>
    </source>
</evidence>
<dbReference type="InterPro" id="IPR002052">
    <property type="entry name" value="DNA_methylase_N6_adenine_CS"/>
</dbReference>
<evidence type="ECO:0000313" key="3">
    <source>
        <dbReference type="Proteomes" id="UP001519363"/>
    </source>
</evidence>
<dbReference type="CDD" id="cd02440">
    <property type="entry name" value="AdoMet_MTases"/>
    <property type="match status" value="1"/>
</dbReference>
<dbReference type="SUPFAM" id="SSF53335">
    <property type="entry name" value="S-adenosyl-L-methionine-dependent methyltransferases"/>
    <property type="match status" value="1"/>
</dbReference>
<name>A0ABS5AE02_9PSEU</name>
<dbReference type="Gene3D" id="3.40.50.150">
    <property type="entry name" value="Vaccinia Virus protein VP39"/>
    <property type="match status" value="1"/>
</dbReference>
<dbReference type="InterPro" id="IPR002723">
    <property type="entry name" value="BpsA_C"/>
</dbReference>